<dbReference type="Pfam" id="PF26120">
    <property type="entry name" value="CBM_1st_SusF"/>
    <property type="match status" value="1"/>
</dbReference>
<dbReference type="KEGG" id="pbt:ING2E5B_0214"/>
<evidence type="ECO:0000259" key="2">
    <source>
        <dbReference type="Pfam" id="PF26120"/>
    </source>
</evidence>
<dbReference type="STRING" id="1562970.ING2E5B_0214"/>
<dbReference type="GO" id="GO:2001070">
    <property type="term" value="F:starch binding"/>
    <property type="evidence" value="ECO:0007669"/>
    <property type="project" value="InterPro"/>
</dbReference>
<evidence type="ECO:0000313" key="4">
    <source>
        <dbReference type="Proteomes" id="UP000032417"/>
    </source>
</evidence>
<dbReference type="PATRIC" id="fig|1562970.3.peg.211"/>
<dbReference type="HOGENOM" id="CLU_042892_2_0_10"/>
<evidence type="ECO:0000313" key="3">
    <source>
        <dbReference type="EMBL" id="CEA14984.1"/>
    </source>
</evidence>
<name>A0A098BWE7_9BACT</name>
<dbReference type="GO" id="GO:0019867">
    <property type="term" value="C:outer membrane"/>
    <property type="evidence" value="ECO:0007669"/>
    <property type="project" value="InterPro"/>
</dbReference>
<gene>
    <name evidence="3" type="ORF">ING2E5B_0214</name>
</gene>
<dbReference type="EMBL" id="LN515532">
    <property type="protein sequence ID" value="CEA14984.1"/>
    <property type="molecule type" value="Genomic_DNA"/>
</dbReference>
<reference evidence="3 4" key="1">
    <citation type="submission" date="2014-08" db="EMBL/GenBank/DDBJ databases">
        <authorList>
            <person name="Wibberg D."/>
        </authorList>
    </citation>
    <scope>NUCLEOTIDE SEQUENCE [LARGE SCALE GENOMIC DNA]</scope>
    <source>
        <strain evidence="4">ING2-E5B</strain>
    </source>
</reference>
<proteinExistence type="predicted"/>
<keyword evidence="4" id="KW-1185">Reference proteome</keyword>
<dbReference type="InterPro" id="IPR033408">
    <property type="entry name" value="SusF_N"/>
</dbReference>
<feature type="domain" description="Outer membrane protein SusF N-terminal" evidence="1">
    <location>
        <begin position="20"/>
        <end position="148"/>
    </location>
</feature>
<sequence>MKNKIYLFVTLLGILLLTSCEDVYDHVAEPPQAYEQEDQQSVDGFSFAIGSGLSTPVVLTNDLIENETILAAVNTTSTPELTEGAYVKIVLEVSDSEDFENVVAINSAADGNNATILAADLNEAVKTLYGKRPDARQIYLRATYYIVEGTTSSLMPTPAILGPVTVTPVGPVIETEYYIVGSLNGWNIGDLDNWKFYHSGKDVYDDPVFSILVENPGEFKIVPKSSKEAASWDYVFGSYDDTALEGELQADGGNLKVEEPGWVKITLDMMEYKYFIEVIGEMNLTLYAPGGHQGWSPETAPTLYSRNFDFKYEGYVYFADENTEFKFTSQPDWGGTNYGDGGEGGILSDDGGAGNLKITEPGYYKLNVDLSVLPFTYTAVATDWGVIGSATPGGWDNDTDMTYDPETGIWSVTLDLIDGAFKFRANDGWDINLGGDLNNLSYNGSDIPITEGNYTITLDLSNPQQYSATIVQN</sequence>
<dbReference type="Pfam" id="PF17142">
    <property type="entry name" value="SusF_N"/>
    <property type="match status" value="1"/>
</dbReference>
<dbReference type="Proteomes" id="UP000032417">
    <property type="component" value="Chromosome 1"/>
</dbReference>
<dbReference type="AlphaFoldDB" id="A0A098BWE7"/>
<dbReference type="OrthoDB" id="975117at2"/>
<dbReference type="InterPro" id="IPR058976">
    <property type="entry name" value="CBM_1st_SusF"/>
</dbReference>
<dbReference type="PROSITE" id="PS51257">
    <property type="entry name" value="PROKAR_LIPOPROTEIN"/>
    <property type="match status" value="1"/>
</dbReference>
<dbReference type="Gene3D" id="2.60.40.3620">
    <property type="match status" value="3"/>
</dbReference>
<dbReference type="CDD" id="cd12967">
    <property type="entry name" value="CBM_SusE-F_like_u1"/>
    <property type="match status" value="1"/>
</dbReference>
<organism evidence="3 4">
    <name type="scientific">Fermentimonas caenicola</name>
    <dbReference type="NCBI Taxonomy" id="1562970"/>
    <lineage>
        <taxon>Bacteria</taxon>
        <taxon>Pseudomonadati</taxon>
        <taxon>Bacteroidota</taxon>
        <taxon>Bacteroidia</taxon>
        <taxon>Bacteroidales</taxon>
        <taxon>Dysgonomonadaceae</taxon>
        <taxon>Fermentimonas</taxon>
    </lineage>
</organism>
<accession>A0A098BWE7</accession>
<feature type="domain" description="SusF first starch specific CBM" evidence="2">
    <location>
        <begin position="174"/>
        <end position="277"/>
    </location>
</feature>
<evidence type="ECO:0000259" key="1">
    <source>
        <dbReference type="Pfam" id="PF17142"/>
    </source>
</evidence>
<protein>
    <submittedName>
        <fullName evidence="3">Putative carbohydrate-binding module</fullName>
    </submittedName>
</protein>
<dbReference type="CDD" id="cd12956">
    <property type="entry name" value="CBM_SusE-F_like"/>
    <property type="match status" value="1"/>
</dbReference>